<gene>
    <name evidence="2" type="ORF">I2H31_01880</name>
</gene>
<keyword evidence="3" id="KW-1185">Reference proteome</keyword>
<accession>A0ABS0HYS3</accession>
<proteinExistence type="predicted"/>
<organism evidence="2 3">
    <name type="scientific">Hymenobacter ruricola</name>
    <dbReference type="NCBI Taxonomy" id="2791023"/>
    <lineage>
        <taxon>Bacteria</taxon>
        <taxon>Pseudomonadati</taxon>
        <taxon>Bacteroidota</taxon>
        <taxon>Cytophagia</taxon>
        <taxon>Cytophagales</taxon>
        <taxon>Hymenobacteraceae</taxon>
        <taxon>Hymenobacter</taxon>
    </lineage>
</organism>
<name>A0ABS0HYS3_9BACT</name>
<evidence type="ECO:0008006" key="4">
    <source>
        <dbReference type="Google" id="ProtNLM"/>
    </source>
</evidence>
<comment type="caution">
    <text evidence="2">The sequence shown here is derived from an EMBL/GenBank/DDBJ whole genome shotgun (WGS) entry which is preliminary data.</text>
</comment>
<evidence type="ECO:0000313" key="3">
    <source>
        <dbReference type="Proteomes" id="UP000618931"/>
    </source>
</evidence>
<feature type="transmembrane region" description="Helical" evidence="1">
    <location>
        <begin position="15"/>
        <end position="34"/>
    </location>
</feature>
<evidence type="ECO:0000313" key="2">
    <source>
        <dbReference type="EMBL" id="MBF9219840.1"/>
    </source>
</evidence>
<keyword evidence="1" id="KW-0812">Transmembrane</keyword>
<keyword evidence="1" id="KW-0472">Membrane</keyword>
<reference evidence="2 3" key="1">
    <citation type="submission" date="2020-11" db="EMBL/GenBank/DDBJ databases">
        <authorList>
            <person name="Kim M.K."/>
        </authorList>
    </citation>
    <scope>NUCLEOTIDE SEQUENCE [LARGE SCALE GENOMIC DNA]</scope>
    <source>
        <strain evidence="2 3">BT662</strain>
    </source>
</reference>
<protein>
    <recommendedName>
        <fullName evidence="4">Transposase</fullName>
    </recommendedName>
</protein>
<keyword evidence="1" id="KW-1133">Transmembrane helix</keyword>
<dbReference type="Proteomes" id="UP000618931">
    <property type="component" value="Unassembled WGS sequence"/>
</dbReference>
<evidence type="ECO:0000256" key="1">
    <source>
        <dbReference type="SAM" id="Phobius"/>
    </source>
</evidence>
<dbReference type="EMBL" id="JADQDM010000001">
    <property type="protein sequence ID" value="MBF9219840.1"/>
    <property type="molecule type" value="Genomic_DNA"/>
</dbReference>
<dbReference type="PROSITE" id="PS51257">
    <property type="entry name" value="PROKAR_LIPOPROTEIN"/>
    <property type="match status" value="1"/>
</dbReference>
<sequence length="36" mass="4211">MARNYERLTSTLQGIHYLMFACLMLGKAYHINLLSH</sequence>